<reference evidence="5 6" key="2">
    <citation type="journal article" date="2015" name="MBio">
        <title>Genome-Resolved Metagenomic Analysis Reveals Roles for Candidate Phyla and Other Microbial Community Members in Biogeochemical Transformations in Oil Reservoirs.</title>
        <authorList>
            <person name="Hu P."/>
            <person name="Tom L."/>
            <person name="Singh A."/>
            <person name="Thomas B.C."/>
            <person name="Baker B.J."/>
            <person name="Piceno Y.M."/>
            <person name="Andersen G.L."/>
            <person name="Banfield J.F."/>
        </authorList>
    </citation>
    <scope>NUCLEOTIDE SEQUENCE [LARGE SCALE GENOMIC DNA]</scope>
</reference>
<evidence type="ECO:0000259" key="2">
    <source>
        <dbReference type="Pfam" id="PF08241"/>
    </source>
</evidence>
<keyword evidence="4" id="KW-0489">Methyltransferase</keyword>
<dbReference type="CDD" id="cd02440">
    <property type="entry name" value="AdoMet_MTases"/>
    <property type="match status" value="1"/>
</dbReference>
<organism evidence="4 5">
    <name type="scientific">Archaeoglobus fulgidus</name>
    <dbReference type="NCBI Taxonomy" id="2234"/>
    <lineage>
        <taxon>Archaea</taxon>
        <taxon>Methanobacteriati</taxon>
        <taxon>Methanobacteriota</taxon>
        <taxon>Archaeoglobi</taxon>
        <taxon>Archaeoglobales</taxon>
        <taxon>Archaeoglobaceae</taxon>
        <taxon>Archaeoglobus</taxon>
    </lineage>
</organism>
<evidence type="ECO:0000313" key="4">
    <source>
        <dbReference type="EMBL" id="KUK06418.1"/>
    </source>
</evidence>
<keyword evidence="1 4" id="KW-0808">Transferase</keyword>
<dbReference type="Pfam" id="PF08241">
    <property type="entry name" value="Methyltransf_11"/>
    <property type="match status" value="1"/>
</dbReference>
<feature type="domain" description="Methyltransferase type 11" evidence="2">
    <location>
        <begin position="36"/>
        <end position="124"/>
    </location>
</feature>
<dbReference type="Proteomes" id="UP000054307">
    <property type="component" value="Unassembled WGS sequence"/>
</dbReference>
<gene>
    <name evidence="3" type="ORF">XD40_1864</name>
    <name evidence="4" type="ORF">XD48_1345</name>
</gene>
<evidence type="ECO:0000313" key="5">
    <source>
        <dbReference type="Proteomes" id="UP000054015"/>
    </source>
</evidence>
<dbReference type="InterPro" id="IPR029063">
    <property type="entry name" value="SAM-dependent_MTases_sf"/>
</dbReference>
<dbReference type="AlphaFoldDB" id="A0A101DZV6"/>
<accession>A0A101DZV6</accession>
<dbReference type="Gene3D" id="3.40.50.150">
    <property type="entry name" value="Vaccinia Virus protein VP39"/>
    <property type="match status" value="1"/>
</dbReference>
<dbReference type="InterPro" id="IPR013216">
    <property type="entry name" value="Methyltransf_11"/>
</dbReference>
<dbReference type="SUPFAM" id="SSF53335">
    <property type="entry name" value="S-adenosyl-L-methionine-dependent methyltransferases"/>
    <property type="match status" value="1"/>
</dbReference>
<proteinExistence type="predicted"/>
<dbReference type="PANTHER" id="PTHR44068:SF11">
    <property type="entry name" value="GERANYL DIPHOSPHATE 2-C-METHYLTRANSFERASE"/>
    <property type="match status" value="1"/>
</dbReference>
<dbReference type="EMBL" id="LGEQ01000041">
    <property type="protein sequence ID" value="KUJ92939.1"/>
    <property type="molecule type" value="Genomic_DNA"/>
</dbReference>
<name>A0A101DZV6_ARCFL</name>
<sequence length="221" mass="26155">MLSYQKEVEEYAWNKKRQAIYSFLKKFDRERKLRLLDVGCNNGGQLMGYSKLLNGHFIGLDVKKFNEWKLLSFDFLLGDARKLPFKNEVFDIVIATEVIEHFVEGEAFVNEAYRVLRRGGLLLITTPNALRFYMLHKRLIAKVRREKIVSGHTHEHPREYTAGELQKMLEEVGFHIEHIDYIAFSPYLRLPIALFKIADKISDRILKRYLKWDIFIAARKF</sequence>
<dbReference type="GO" id="GO:0008757">
    <property type="term" value="F:S-adenosylmethionine-dependent methyltransferase activity"/>
    <property type="evidence" value="ECO:0007669"/>
    <property type="project" value="InterPro"/>
</dbReference>
<evidence type="ECO:0000256" key="1">
    <source>
        <dbReference type="ARBA" id="ARBA00022679"/>
    </source>
</evidence>
<reference evidence="4" key="1">
    <citation type="journal article" date="2015" name="MBio">
        <title>Genome-resolved metagenomic analysis reveals roles for candidate phyla and other microbial community members in biogeochemical transformations in oil reservoirs.</title>
        <authorList>
            <person name="Hu P."/>
            <person name="Tom L."/>
            <person name="Singh A."/>
            <person name="Thomas B.C."/>
            <person name="Baker B.J."/>
            <person name="Piceno Y.M."/>
            <person name="Andersen G.L."/>
            <person name="Banfield J.F."/>
        </authorList>
    </citation>
    <scope>NUCLEOTIDE SEQUENCE [LARGE SCALE GENOMIC DNA]</scope>
    <source>
        <strain evidence="4">49_2300</strain>
        <strain evidence="3">49_95</strain>
    </source>
</reference>
<dbReference type="InterPro" id="IPR050447">
    <property type="entry name" value="Erg6_SMT_methyltransf"/>
</dbReference>
<evidence type="ECO:0000313" key="6">
    <source>
        <dbReference type="Proteomes" id="UP000054307"/>
    </source>
</evidence>
<evidence type="ECO:0000313" key="3">
    <source>
        <dbReference type="EMBL" id="KUJ92939.1"/>
    </source>
</evidence>
<dbReference type="PATRIC" id="fig|2234.6.peg.576"/>
<comment type="caution">
    <text evidence="4">The sequence shown here is derived from an EMBL/GenBank/DDBJ whole genome shotgun (WGS) entry which is preliminary data.</text>
</comment>
<dbReference type="Proteomes" id="UP000054015">
    <property type="component" value="Unassembled WGS sequence"/>
</dbReference>
<protein>
    <submittedName>
        <fullName evidence="4">Methyltransferase type 11</fullName>
    </submittedName>
</protein>
<dbReference type="GO" id="GO:0032259">
    <property type="term" value="P:methylation"/>
    <property type="evidence" value="ECO:0007669"/>
    <property type="project" value="UniProtKB-KW"/>
</dbReference>
<dbReference type="EMBL" id="LGEX01000036">
    <property type="protein sequence ID" value="KUK06418.1"/>
    <property type="molecule type" value="Genomic_DNA"/>
</dbReference>
<dbReference type="PANTHER" id="PTHR44068">
    <property type="entry name" value="ZGC:194242"/>
    <property type="match status" value="1"/>
</dbReference>